<dbReference type="SUPFAM" id="SSF100910">
    <property type="entry name" value="Chemosensory protein Csp2"/>
    <property type="match status" value="1"/>
</dbReference>
<name>A0A9E8LCT5_CARSA</name>
<dbReference type="Gene3D" id="1.10.2080.10">
    <property type="entry name" value="Insect odorant-binding protein A10/Ejaculatory bulb-specific protein 3"/>
    <property type="match status" value="1"/>
</dbReference>
<keyword evidence="1" id="KW-0812">Transmembrane</keyword>
<proteinExistence type="evidence at transcript level"/>
<evidence type="ECO:0000313" key="2">
    <source>
        <dbReference type="EMBL" id="UZX40232.1"/>
    </source>
</evidence>
<dbReference type="EMBL" id="OK624430">
    <property type="protein sequence ID" value="UZX40232.1"/>
    <property type="molecule type" value="mRNA"/>
</dbReference>
<sequence length="176" mass="20161">MKCRQPCASFLRAGCFVCVPLGQPALSRAPRNANPSHRVQPPSFEDFVTIYTMKIIIYLCVLTVVVISSAQQQVYNRYDNFNTDSIIQNDRILLAYYKCVMDKGPCTKDGKNFKRVLPETLSTACARCTTKQKAVVRKMLLGIREKSEPRFLELLDKYDPEQYNREALYTFLLTGQ</sequence>
<organism evidence="2">
    <name type="scientific">Carposina sasakii</name>
    <name type="common">Peach fruit moth</name>
    <name type="synonym">Carposina niponensis</name>
    <dbReference type="NCBI Taxonomy" id="252295"/>
    <lineage>
        <taxon>Eukaryota</taxon>
        <taxon>Metazoa</taxon>
        <taxon>Ecdysozoa</taxon>
        <taxon>Arthropoda</taxon>
        <taxon>Hexapoda</taxon>
        <taxon>Insecta</taxon>
        <taxon>Pterygota</taxon>
        <taxon>Neoptera</taxon>
        <taxon>Endopterygota</taxon>
        <taxon>Lepidoptera</taxon>
        <taxon>Glossata</taxon>
        <taxon>Ditrysia</taxon>
        <taxon>Copromorphoidea</taxon>
        <taxon>Carposinidae</taxon>
        <taxon>Carposina</taxon>
    </lineage>
</organism>
<reference evidence="2" key="1">
    <citation type="submission" date="2021-10" db="EMBL/GenBank/DDBJ databases">
        <authorList>
            <person name="Liu L."/>
            <person name="Sun L."/>
            <person name="Qiu G."/>
            <person name="Liu Y."/>
            <person name="Zhao Y."/>
        </authorList>
    </citation>
    <scope>NUCLEOTIDE SEQUENCE</scope>
</reference>
<evidence type="ECO:0000256" key="1">
    <source>
        <dbReference type="SAM" id="Phobius"/>
    </source>
</evidence>
<dbReference type="InterPro" id="IPR036682">
    <property type="entry name" value="OS_D_A10/PebIII_sf"/>
</dbReference>
<keyword evidence="1" id="KW-0472">Membrane</keyword>
<keyword evidence="1" id="KW-1133">Transmembrane helix</keyword>
<dbReference type="Pfam" id="PF03392">
    <property type="entry name" value="OS-D"/>
    <property type="match status" value="1"/>
</dbReference>
<dbReference type="AlphaFoldDB" id="A0A9E8LCT5"/>
<accession>A0A9E8LCT5</accession>
<feature type="transmembrane region" description="Helical" evidence="1">
    <location>
        <begin position="48"/>
        <end position="67"/>
    </location>
</feature>
<dbReference type="InterPro" id="IPR005055">
    <property type="entry name" value="A10/PebIII"/>
</dbReference>
<protein>
    <submittedName>
        <fullName evidence="2">Chemosensory protein CSP20</fullName>
    </submittedName>
</protein>
<dbReference type="PANTHER" id="PTHR11257:SF13">
    <property type="entry name" value="GEO07322P1"/>
    <property type="match status" value="1"/>
</dbReference>
<dbReference type="PANTHER" id="PTHR11257">
    <property type="entry name" value="CHEMOSENSORY PROTEIN-RELATED"/>
    <property type="match status" value="1"/>
</dbReference>